<name>A0ABS1TXR0_9PROT</name>
<dbReference type="RefSeq" id="WP_202829670.1">
    <property type="nucleotide sequence ID" value="NZ_JAETWB010000001.1"/>
</dbReference>
<comment type="caution">
    <text evidence="2">The sequence shown here is derived from an EMBL/GenBank/DDBJ whole genome shotgun (WGS) entry which is preliminary data.</text>
</comment>
<evidence type="ECO:0000313" key="2">
    <source>
        <dbReference type="EMBL" id="MBL6076479.1"/>
    </source>
</evidence>
<evidence type="ECO:0000256" key="1">
    <source>
        <dbReference type="SAM" id="MobiDB-lite"/>
    </source>
</evidence>
<organism evidence="2 3">
    <name type="scientific">Belnapia arida</name>
    <dbReference type="NCBI Taxonomy" id="2804533"/>
    <lineage>
        <taxon>Bacteria</taxon>
        <taxon>Pseudomonadati</taxon>
        <taxon>Pseudomonadota</taxon>
        <taxon>Alphaproteobacteria</taxon>
        <taxon>Acetobacterales</taxon>
        <taxon>Roseomonadaceae</taxon>
        <taxon>Belnapia</taxon>
    </lineage>
</organism>
<accession>A0ABS1TXR0</accession>
<feature type="region of interest" description="Disordered" evidence="1">
    <location>
        <begin position="1"/>
        <end position="21"/>
    </location>
</feature>
<dbReference type="EMBL" id="JAETWB010000001">
    <property type="protein sequence ID" value="MBL6076479.1"/>
    <property type="molecule type" value="Genomic_DNA"/>
</dbReference>
<reference evidence="2 3" key="1">
    <citation type="submission" date="2021-01" db="EMBL/GenBank/DDBJ databases">
        <title>Belnapia mucosa sp. nov. and Belnapia arida sp. nov., isolated from the Tabernas Desert (Almeria, Spain).</title>
        <authorList>
            <person name="Molina-Menor E."/>
            <person name="Vidal-Verdu A."/>
            <person name="Calonge A."/>
            <person name="Satari L."/>
            <person name="Pereto J."/>
            <person name="Porcar M."/>
        </authorList>
    </citation>
    <scope>NUCLEOTIDE SEQUENCE [LARGE SCALE GENOMIC DNA]</scope>
    <source>
        <strain evidence="2 3">T18</strain>
    </source>
</reference>
<proteinExistence type="predicted"/>
<protein>
    <submittedName>
        <fullName evidence="2">Uncharacterized protein</fullName>
    </submittedName>
</protein>
<sequence length="82" mass="8456">MQTKLSAGKTRRLPAATADAADTRRRSLSAMIAHKRRCRDAGTPDSATISSMVDAFLAAGGAITACPPAYVLPVQNGAGRQG</sequence>
<evidence type="ECO:0000313" key="3">
    <source>
        <dbReference type="Proteomes" id="UP000660885"/>
    </source>
</evidence>
<dbReference type="Proteomes" id="UP000660885">
    <property type="component" value="Unassembled WGS sequence"/>
</dbReference>
<gene>
    <name evidence="2" type="ORF">JMJ56_00595</name>
</gene>
<keyword evidence="3" id="KW-1185">Reference proteome</keyword>